<comment type="caution">
    <text evidence="2">The sequence shown here is derived from an EMBL/GenBank/DDBJ whole genome shotgun (WGS) entry which is preliminary data.</text>
</comment>
<feature type="non-terminal residue" evidence="2">
    <location>
        <position position="1"/>
    </location>
</feature>
<dbReference type="EMBL" id="NMUH01004749">
    <property type="protein sequence ID" value="MQM10706.1"/>
    <property type="molecule type" value="Genomic_DNA"/>
</dbReference>
<keyword evidence="3" id="KW-1185">Reference proteome</keyword>
<reference evidence="2" key="1">
    <citation type="submission" date="2017-07" db="EMBL/GenBank/DDBJ databases">
        <title>Taro Niue Genome Assembly and Annotation.</title>
        <authorList>
            <person name="Atibalentja N."/>
            <person name="Keating K."/>
            <person name="Fields C.J."/>
        </authorList>
    </citation>
    <scope>NUCLEOTIDE SEQUENCE</scope>
    <source>
        <strain evidence="2">Niue_2</strain>
        <tissue evidence="2">Leaf</tissue>
    </source>
</reference>
<proteinExistence type="predicted"/>
<accession>A0A843WSH7</accession>
<feature type="compositionally biased region" description="Basic and acidic residues" evidence="1">
    <location>
        <begin position="1"/>
        <end position="26"/>
    </location>
</feature>
<feature type="region of interest" description="Disordered" evidence="1">
    <location>
        <begin position="1"/>
        <end position="160"/>
    </location>
</feature>
<feature type="compositionally biased region" description="Acidic residues" evidence="1">
    <location>
        <begin position="100"/>
        <end position="113"/>
    </location>
</feature>
<evidence type="ECO:0000313" key="3">
    <source>
        <dbReference type="Proteomes" id="UP000652761"/>
    </source>
</evidence>
<evidence type="ECO:0000256" key="1">
    <source>
        <dbReference type="SAM" id="MobiDB-lite"/>
    </source>
</evidence>
<organism evidence="2 3">
    <name type="scientific">Colocasia esculenta</name>
    <name type="common">Wild taro</name>
    <name type="synonym">Arum esculentum</name>
    <dbReference type="NCBI Taxonomy" id="4460"/>
    <lineage>
        <taxon>Eukaryota</taxon>
        <taxon>Viridiplantae</taxon>
        <taxon>Streptophyta</taxon>
        <taxon>Embryophyta</taxon>
        <taxon>Tracheophyta</taxon>
        <taxon>Spermatophyta</taxon>
        <taxon>Magnoliopsida</taxon>
        <taxon>Liliopsida</taxon>
        <taxon>Araceae</taxon>
        <taxon>Aroideae</taxon>
        <taxon>Colocasieae</taxon>
        <taxon>Colocasia</taxon>
    </lineage>
</organism>
<feature type="compositionally biased region" description="Gly residues" evidence="1">
    <location>
        <begin position="140"/>
        <end position="153"/>
    </location>
</feature>
<evidence type="ECO:0000313" key="2">
    <source>
        <dbReference type="EMBL" id="MQM10706.1"/>
    </source>
</evidence>
<feature type="compositionally biased region" description="Basic and acidic residues" evidence="1">
    <location>
        <begin position="67"/>
        <end position="82"/>
    </location>
</feature>
<name>A0A843WSH7_COLES</name>
<dbReference type="Proteomes" id="UP000652761">
    <property type="component" value="Unassembled WGS sequence"/>
</dbReference>
<sequence>MDDIGSHHEGELDEVEARDPELRVSEDPPLLSQPVTSTARERPRHSTILPETSRVPTTQPALRRAATQKERSSTAIEQEKNIYTRQKKRRAQQLIRSDDTTQDPNDDDDDDDGAATGAIGACQRDARYTEPGFSLEIEHQGGGGEGQSHGQGGYERQQRHAAYEWPPWEPSYSSGSTHIPAFQPLILSYLDISSSPLEYKKNGDIDLYKNKSIVKQQAHTNAWHMVSNSITIWRKLKSKFTPRGIQMGMHDLVNFLFGYGYQNLDDG</sequence>
<gene>
    <name evidence="2" type="ORF">Taro_043607</name>
</gene>
<protein>
    <submittedName>
        <fullName evidence="2">Uncharacterized protein</fullName>
    </submittedName>
</protein>
<dbReference type="AlphaFoldDB" id="A0A843WSH7"/>